<dbReference type="Proteomes" id="UP000003505">
    <property type="component" value="Unassembled WGS sequence"/>
</dbReference>
<evidence type="ECO:0000313" key="1">
    <source>
        <dbReference type="EMBL" id="EEX77728.1"/>
    </source>
</evidence>
<evidence type="ECO:0000313" key="2">
    <source>
        <dbReference type="Proteomes" id="UP000003505"/>
    </source>
</evidence>
<proteinExistence type="predicted"/>
<dbReference type="AlphaFoldDB" id="C9LTJ4"/>
<gene>
    <name evidence="1" type="ORF">SELSPUOL_01005</name>
</gene>
<comment type="caution">
    <text evidence="1">The sequence shown here is derived from an EMBL/GenBank/DDBJ whole genome shotgun (WGS) entry which is preliminary data.</text>
</comment>
<name>C9LTJ4_SELS3</name>
<organism evidence="1 2">
    <name type="scientific">Selenomonas sputigena (strain ATCC 35185 / DSM 20758 / CCUG 44933 / VPI D19B-28)</name>
    <dbReference type="NCBI Taxonomy" id="546271"/>
    <lineage>
        <taxon>Bacteria</taxon>
        <taxon>Bacillati</taxon>
        <taxon>Bacillota</taxon>
        <taxon>Negativicutes</taxon>
        <taxon>Selenomonadales</taxon>
        <taxon>Selenomonadaceae</taxon>
        <taxon>Selenomonas</taxon>
    </lineage>
</organism>
<accession>C9LTJ4</accession>
<sequence>MNLSNLNRRSLIPYIARGEASFYGDLSAIYRRFICKPYSSAWLERKRCAIMKSV</sequence>
<dbReference type="EMBL" id="ACKP02000015">
    <property type="protein sequence ID" value="EEX77728.1"/>
    <property type="molecule type" value="Genomic_DNA"/>
</dbReference>
<reference evidence="1 2" key="1">
    <citation type="submission" date="2009-09" db="EMBL/GenBank/DDBJ databases">
        <authorList>
            <person name="Weinstock G."/>
            <person name="Sodergren E."/>
            <person name="Clifton S."/>
            <person name="Fulton L."/>
            <person name="Fulton B."/>
            <person name="Courtney L."/>
            <person name="Fronick C."/>
            <person name="Harrison M."/>
            <person name="Strong C."/>
            <person name="Farmer C."/>
            <person name="Delahaunty K."/>
            <person name="Markovic C."/>
            <person name="Hall O."/>
            <person name="Minx P."/>
            <person name="Tomlinson C."/>
            <person name="Mitreva M."/>
            <person name="Nelson J."/>
            <person name="Hou S."/>
            <person name="Wollam A."/>
            <person name="Pepin K.H."/>
            <person name="Johnson M."/>
            <person name="Bhonagiri V."/>
            <person name="Nash W.E."/>
            <person name="Warren W."/>
            <person name="Chinwalla A."/>
            <person name="Mardis E.R."/>
            <person name="Wilson R.K."/>
        </authorList>
    </citation>
    <scope>NUCLEOTIDE SEQUENCE [LARGE SCALE GENOMIC DNA]</scope>
    <source>
        <strain evidence="2">ATCC 35185 / DSM 20758 / VPI D19B-28</strain>
    </source>
</reference>
<protein>
    <submittedName>
        <fullName evidence="1">Uncharacterized protein</fullName>
    </submittedName>
</protein>